<organism evidence="3 4">
    <name type="scientific">Persicirhabdus sediminis</name>
    <dbReference type="NCBI Taxonomy" id="454144"/>
    <lineage>
        <taxon>Bacteria</taxon>
        <taxon>Pseudomonadati</taxon>
        <taxon>Verrucomicrobiota</taxon>
        <taxon>Verrucomicrobiia</taxon>
        <taxon>Verrucomicrobiales</taxon>
        <taxon>Verrucomicrobiaceae</taxon>
        <taxon>Persicirhabdus</taxon>
    </lineage>
</organism>
<evidence type="ECO:0000313" key="3">
    <source>
        <dbReference type="EMBL" id="MBK1791550.1"/>
    </source>
</evidence>
<dbReference type="RefSeq" id="WP_200311550.1">
    <property type="nucleotide sequence ID" value="NZ_JAENIM010000039.1"/>
</dbReference>
<dbReference type="PANTHER" id="PTHR13420">
    <property type="entry name" value="UPF0235 PROTEIN C15ORF40"/>
    <property type="match status" value="1"/>
</dbReference>
<dbReference type="PANTHER" id="PTHR13420:SF7">
    <property type="entry name" value="UPF0235 PROTEIN C15ORF40"/>
    <property type="match status" value="1"/>
</dbReference>
<dbReference type="Proteomes" id="UP000624703">
    <property type="component" value="Unassembled WGS sequence"/>
</dbReference>
<dbReference type="Pfam" id="PF02594">
    <property type="entry name" value="DUF167"/>
    <property type="match status" value="1"/>
</dbReference>
<comment type="similarity">
    <text evidence="1 2">Belongs to the UPF0235 family.</text>
</comment>
<sequence>MQLRIKATPNAKTNAIVGWEETPLAGRVLRIRIQAPPVEGKANKAIQVFLAKQLGVGKSKIQLQKGDTSRIKTFEIPDDCQLPDNF</sequence>
<protein>
    <recommendedName>
        <fullName evidence="2">UPF0235 protein JIN82_10345</fullName>
    </recommendedName>
</protein>
<evidence type="ECO:0000256" key="1">
    <source>
        <dbReference type="ARBA" id="ARBA00010364"/>
    </source>
</evidence>
<evidence type="ECO:0000313" key="4">
    <source>
        <dbReference type="Proteomes" id="UP000624703"/>
    </source>
</evidence>
<dbReference type="AlphaFoldDB" id="A0A8J7SIL7"/>
<dbReference type="HAMAP" id="MF_00634">
    <property type="entry name" value="UPF0235"/>
    <property type="match status" value="1"/>
</dbReference>
<proteinExistence type="inferred from homology"/>
<keyword evidence="4" id="KW-1185">Reference proteome</keyword>
<name>A0A8J7SIL7_9BACT</name>
<dbReference type="GO" id="GO:0005737">
    <property type="term" value="C:cytoplasm"/>
    <property type="evidence" value="ECO:0007669"/>
    <property type="project" value="TreeGrafter"/>
</dbReference>
<dbReference type="InterPro" id="IPR036591">
    <property type="entry name" value="YggU-like_sf"/>
</dbReference>
<dbReference type="InterPro" id="IPR003746">
    <property type="entry name" value="DUF167"/>
</dbReference>
<dbReference type="EMBL" id="JAENIM010000039">
    <property type="protein sequence ID" value="MBK1791550.1"/>
    <property type="molecule type" value="Genomic_DNA"/>
</dbReference>
<dbReference type="Gene3D" id="3.30.1200.10">
    <property type="entry name" value="YggU-like"/>
    <property type="match status" value="1"/>
</dbReference>
<accession>A0A8J7SIL7</accession>
<dbReference type="NCBIfam" id="TIGR00251">
    <property type="entry name" value="DUF167 family protein"/>
    <property type="match status" value="1"/>
</dbReference>
<dbReference type="SUPFAM" id="SSF69786">
    <property type="entry name" value="YggU-like"/>
    <property type="match status" value="1"/>
</dbReference>
<dbReference type="SMART" id="SM01152">
    <property type="entry name" value="DUF167"/>
    <property type="match status" value="1"/>
</dbReference>
<comment type="caution">
    <text evidence="3">The sequence shown here is derived from an EMBL/GenBank/DDBJ whole genome shotgun (WGS) entry which is preliminary data.</text>
</comment>
<reference evidence="3" key="1">
    <citation type="submission" date="2021-01" db="EMBL/GenBank/DDBJ databases">
        <title>Modified the classification status of verrucomicrobia.</title>
        <authorList>
            <person name="Feng X."/>
        </authorList>
    </citation>
    <scope>NUCLEOTIDE SEQUENCE</scope>
    <source>
        <strain evidence="3">_KCTC 22039</strain>
    </source>
</reference>
<evidence type="ECO:0000256" key="2">
    <source>
        <dbReference type="HAMAP-Rule" id="MF_00634"/>
    </source>
</evidence>
<gene>
    <name evidence="3" type="ORF">JIN82_10345</name>
</gene>